<dbReference type="InterPro" id="IPR037010">
    <property type="entry name" value="VitB12-dep_Met_synth_activ_sf"/>
</dbReference>
<name>A0A4Q2K0D3_9ACTN</name>
<dbReference type="GO" id="GO:0008705">
    <property type="term" value="F:methionine synthase activity"/>
    <property type="evidence" value="ECO:0007669"/>
    <property type="project" value="InterPro"/>
</dbReference>
<reference evidence="1 2" key="1">
    <citation type="submission" date="2019-01" db="EMBL/GenBank/DDBJ databases">
        <title>Senegalimassilia sp. nov. KGMB04484 isolated human feces.</title>
        <authorList>
            <person name="Han K.-I."/>
            <person name="Kim J.-S."/>
            <person name="Lee K.C."/>
            <person name="Suh M.K."/>
            <person name="Eom M.K."/>
            <person name="Lee J.H."/>
            <person name="Park S.-H."/>
            <person name="Kang S.W."/>
            <person name="Park J.-E."/>
            <person name="Oh B.S."/>
            <person name="Yu S.Y."/>
            <person name="Choi S.-H."/>
            <person name="Lee D.H."/>
            <person name="Yoon H."/>
            <person name="Kim B.-Y."/>
            <person name="Lee J.H."/>
            <person name="Lee J.-S."/>
        </authorList>
    </citation>
    <scope>NUCLEOTIDE SEQUENCE [LARGE SCALE GENOMIC DNA]</scope>
    <source>
        <strain evidence="1 2">KGMB04484</strain>
    </source>
</reference>
<dbReference type="OrthoDB" id="9816190at2"/>
<evidence type="ECO:0000313" key="1">
    <source>
        <dbReference type="EMBL" id="RXZ53311.1"/>
    </source>
</evidence>
<keyword evidence="2" id="KW-1185">Reference proteome</keyword>
<sequence>MRLNRDEALGYLGYAGQQVDETLLARFHELAHACETTIEPVYAWELYDIDERRCCWDGAESVVALRDCPVLLKGESIAAHLRGARKVALMACTLGAASEREMRKHAALSAADGVMYGACASALVEACANAVEGYIVAAAHELGLHTNWRFSPGYGDLPLDVQPAFLKALDATRKLGVTLTATNMLVPVKSVTAVVGLFDKVDAGAEVRSACGVCQLKGCCELRKRGVTCHG</sequence>
<dbReference type="AlphaFoldDB" id="A0A4Q2K0D3"/>
<dbReference type="Proteomes" id="UP000293345">
    <property type="component" value="Unassembled WGS sequence"/>
</dbReference>
<dbReference type="RefSeq" id="WP_129423041.1">
    <property type="nucleotide sequence ID" value="NZ_SDPW01000001.1"/>
</dbReference>
<gene>
    <name evidence="1" type="ORF">ET524_01465</name>
</gene>
<dbReference type="Gene3D" id="3.40.109.40">
    <property type="match status" value="1"/>
</dbReference>
<accession>A0A4Q2K0D3</accession>
<protein>
    <submittedName>
        <fullName evidence="1">Vitamin B12 dependent methionine synthase</fullName>
    </submittedName>
</protein>
<comment type="caution">
    <text evidence="1">The sequence shown here is derived from an EMBL/GenBank/DDBJ whole genome shotgun (WGS) entry which is preliminary data.</text>
</comment>
<dbReference type="SUPFAM" id="SSF56507">
    <property type="entry name" value="Methionine synthase activation domain-like"/>
    <property type="match status" value="1"/>
</dbReference>
<organism evidence="1 2">
    <name type="scientific">Senegalimassilia faecalis</name>
    <dbReference type="NCBI Taxonomy" id="2509433"/>
    <lineage>
        <taxon>Bacteria</taxon>
        <taxon>Bacillati</taxon>
        <taxon>Actinomycetota</taxon>
        <taxon>Coriobacteriia</taxon>
        <taxon>Coriobacteriales</taxon>
        <taxon>Coriobacteriaceae</taxon>
        <taxon>Senegalimassilia</taxon>
    </lineage>
</organism>
<dbReference type="EMBL" id="SDPW01000001">
    <property type="protein sequence ID" value="RXZ53311.1"/>
    <property type="molecule type" value="Genomic_DNA"/>
</dbReference>
<proteinExistence type="predicted"/>
<evidence type="ECO:0000313" key="2">
    <source>
        <dbReference type="Proteomes" id="UP000293345"/>
    </source>
</evidence>